<dbReference type="PANTHER" id="PTHR19818:SF139">
    <property type="entry name" value="PAIR-RULE PROTEIN ODD-PAIRED"/>
    <property type="match status" value="1"/>
</dbReference>
<evidence type="ECO:0000256" key="4">
    <source>
        <dbReference type="ARBA" id="ARBA00022833"/>
    </source>
</evidence>
<dbReference type="PANTHER" id="PTHR19818">
    <property type="entry name" value="ZINC FINGER PROTEIN ZIC AND GLI"/>
    <property type="match status" value="1"/>
</dbReference>
<dbReference type="GO" id="GO:0000978">
    <property type="term" value="F:RNA polymerase II cis-regulatory region sequence-specific DNA binding"/>
    <property type="evidence" value="ECO:0007669"/>
    <property type="project" value="TreeGrafter"/>
</dbReference>
<dbReference type="Gene3D" id="3.30.160.60">
    <property type="entry name" value="Classic Zinc Finger"/>
    <property type="match status" value="2"/>
</dbReference>
<dbReference type="GO" id="GO:0045944">
    <property type="term" value="P:positive regulation of transcription by RNA polymerase II"/>
    <property type="evidence" value="ECO:0007669"/>
    <property type="project" value="UniProtKB-ARBA"/>
</dbReference>
<keyword evidence="3 5" id="KW-0863">Zinc-finger</keyword>
<reference evidence="7" key="1">
    <citation type="submission" date="2019-06" db="EMBL/GenBank/DDBJ databases">
        <authorList>
            <person name="Zheng W."/>
        </authorList>
    </citation>
    <scope>NUCLEOTIDE SEQUENCE</scope>
    <source>
        <strain evidence="7">QDHG01</strain>
    </source>
</reference>
<keyword evidence="1" id="KW-0479">Metal-binding</keyword>
<gene>
    <name evidence="7" type="ORF">FGO68_gene4796</name>
</gene>
<dbReference type="GO" id="GO:0000981">
    <property type="term" value="F:DNA-binding transcription factor activity, RNA polymerase II-specific"/>
    <property type="evidence" value="ECO:0007669"/>
    <property type="project" value="TreeGrafter"/>
</dbReference>
<dbReference type="Pfam" id="PF00096">
    <property type="entry name" value="zf-C2H2"/>
    <property type="match status" value="2"/>
</dbReference>
<dbReference type="InterPro" id="IPR036236">
    <property type="entry name" value="Znf_C2H2_sf"/>
</dbReference>
<evidence type="ECO:0000256" key="5">
    <source>
        <dbReference type="PROSITE-ProRule" id="PRU00042"/>
    </source>
</evidence>
<keyword evidence="4" id="KW-0862">Zinc</keyword>
<evidence type="ECO:0000259" key="6">
    <source>
        <dbReference type="PROSITE" id="PS50157"/>
    </source>
</evidence>
<protein>
    <recommendedName>
        <fullName evidence="6">C2H2-type domain-containing protein</fullName>
    </recommendedName>
</protein>
<evidence type="ECO:0000313" key="7">
    <source>
        <dbReference type="EMBL" id="TNV85705.1"/>
    </source>
</evidence>
<keyword evidence="2" id="KW-0677">Repeat</keyword>
<dbReference type="GO" id="GO:0005634">
    <property type="term" value="C:nucleus"/>
    <property type="evidence" value="ECO:0007669"/>
    <property type="project" value="UniProtKB-ARBA"/>
</dbReference>
<accession>A0A8J8P4J8</accession>
<dbReference type="Proteomes" id="UP000785679">
    <property type="component" value="Unassembled WGS sequence"/>
</dbReference>
<evidence type="ECO:0000313" key="8">
    <source>
        <dbReference type="Proteomes" id="UP000785679"/>
    </source>
</evidence>
<dbReference type="OrthoDB" id="6365676at2759"/>
<organism evidence="7 8">
    <name type="scientific">Halteria grandinella</name>
    <dbReference type="NCBI Taxonomy" id="5974"/>
    <lineage>
        <taxon>Eukaryota</taxon>
        <taxon>Sar</taxon>
        <taxon>Alveolata</taxon>
        <taxon>Ciliophora</taxon>
        <taxon>Intramacronucleata</taxon>
        <taxon>Spirotrichea</taxon>
        <taxon>Stichotrichia</taxon>
        <taxon>Sporadotrichida</taxon>
        <taxon>Halteriidae</taxon>
        <taxon>Halteria</taxon>
    </lineage>
</organism>
<evidence type="ECO:0000256" key="2">
    <source>
        <dbReference type="ARBA" id="ARBA00022737"/>
    </source>
</evidence>
<name>A0A8J8P4J8_HALGN</name>
<dbReference type="InterPro" id="IPR013087">
    <property type="entry name" value="Znf_C2H2_type"/>
</dbReference>
<feature type="domain" description="C2H2-type" evidence="6">
    <location>
        <begin position="42"/>
        <end position="71"/>
    </location>
</feature>
<evidence type="ECO:0000256" key="3">
    <source>
        <dbReference type="ARBA" id="ARBA00022771"/>
    </source>
</evidence>
<keyword evidence="8" id="KW-1185">Reference proteome</keyword>
<sequence>MEFYDSSYIDASTRCNTPIPKSKNFVILRYVRVSSGRLTNAYICTFQGCEKIFPKWHNLFDHIRIHTGEKPFKCPVKGCNATFNQTANQKKHIDTHKMGQRLQCKICYTFIPKQFMMSHIQNCSVRGKQECERTLTTTSNKKETLSITDFNS</sequence>
<dbReference type="InterPro" id="IPR050329">
    <property type="entry name" value="GLI_C2H2-zinc-finger"/>
</dbReference>
<dbReference type="GO" id="GO:0008270">
    <property type="term" value="F:zinc ion binding"/>
    <property type="evidence" value="ECO:0007669"/>
    <property type="project" value="UniProtKB-KW"/>
</dbReference>
<proteinExistence type="predicted"/>
<comment type="caution">
    <text evidence="7">The sequence shown here is derived from an EMBL/GenBank/DDBJ whole genome shotgun (WGS) entry which is preliminary data.</text>
</comment>
<evidence type="ECO:0000256" key="1">
    <source>
        <dbReference type="ARBA" id="ARBA00022723"/>
    </source>
</evidence>
<dbReference type="SMART" id="SM00355">
    <property type="entry name" value="ZnF_C2H2"/>
    <property type="match status" value="2"/>
</dbReference>
<dbReference type="EMBL" id="RRYP01001614">
    <property type="protein sequence ID" value="TNV85705.1"/>
    <property type="molecule type" value="Genomic_DNA"/>
</dbReference>
<dbReference type="PROSITE" id="PS50157">
    <property type="entry name" value="ZINC_FINGER_C2H2_2"/>
    <property type="match status" value="2"/>
</dbReference>
<dbReference type="SUPFAM" id="SSF57667">
    <property type="entry name" value="beta-beta-alpha zinc fingers"/>
    <property type="match status" value="1"/>
</dbReference>
<feature type="domain" description="C2H2-type" evidence="6">
    <location>
        <begin position="72"/>
        <end position="101"/>
    </location>
</feature>
<dbReference type="PROSITE" id="PS00028">
    <property type="entry name" value="ZINC_FINGER_C2H2_1"/>
    <property type="match status" value="2"/>
</dbReference>
<dbReference type="AlphaFoldDB" id="A0A8J8P4J8"/>